<sequence>MLGVAAASTLWLAGCGTFGPGASAPAPRDPQLAAFSAQMTSMNEVPPVPGAATGRVDAVLNKETNLLRWRLTYTGLSGQPTMGHFHGPAPVGVNAPVVLPFGSPLTPSMSGQATLTAAQAADLLAGRWYANVHTAAHPAGEIRGQMILRE</sequence>
<dbReference type="KEGG" id="rhy:RD110_09785"/>
<evidence type="ECO:0000313" key="3">
    <source>
        <dbReference type="Proteomes" id="UP000186609"/>
    </source>
</evidence>
<proteinExistence type="predicted"/>
<dbReference type="AlphaFoldDB" id="A0A1P8JUM0"/>
<feature type="domain" description="CHRD" evidence="1">
    <location>
        <begin position="31"/>
        <end position="150"/>
    </location>
</feature>
<name>A0A1P8JUM0_9BURK</name>
<evidence type="ECO:0000313" key="2">
    <source>
        <dbReference type="EMBL" id="APW37444.1"/>
    </source>
</evidence>
<accession>A0A1P8JUM0</accession>
<dbReference type="STRING" id="1842727.RD110_09785"/>
<dbReference type="Proteomes" id="UP000186609">
    <property type="component" value="Chromosome"/>
</dbReference>
<evidence type="ECO:0000259" key="1">
    <source>
        <dbReference type="PROSITE" id="PS50933"/>
    </source>
</evidence>
<dbReference type="RefSeq" id="WP_076198971.1">
    <property type="nucleotide sequence ID" value="NZ_CP019236.1"/>
</dbReference>
<gene>
    <name evidence="2" type="ORF">RD110_09785</name>
</gene>
<protein>
    <submittedName>
        <fullName evidence="2">CHRD domain-containing protein</fullName>
    </submittedName>
</protein>
<dbReference type="EMBL" id="CP019236">
    <property type="protein sequence ID" value="APW37444.1"/>
    <property type="molecule type" value="Genomic_DNA"/>
</dbReference>
<dbReference type="InterPro" id="IPR010895">
    <property type="entry name" value="CHRD"/>
</dbReference>
<keyword evidence="3" id="KW-1185">Reference proteome</keyword>
<reference evidence="2 3" key="1">
    <citation type="submission" date="2017-01" db="EMBL/GenBank/DDBJ databases">
        <authorList>
            <person name="Mah S.A."/>
            <person name="Swanson W.J."/>
            <person name="Moy G.W."/>
            <person name="Vacquier V.D."/>
        </authorList>
    </citation>
    <scope>NUCLEOTIDE SEQUENCE [LARGE SCALE GENOMIC DNA]</scope>
    <source>
        <strain evidence="2 3">DCY110</strain>
    </source>
</reference>
<organism evidence="2 3">
    <name type="scientific">Rhodoferax koreensis</name>
    <dbReference type="NCBI Taxonomy" id="1842727"/>
    <lineage>
        <taxon>Bacteria</taxon>
        <taxon>Pseudomonadati</taxon>
        <taxon>Pseudomonadota</taxon>
        <taxon>Betaproteobacteria</taxon>
        <taxon>Burkholderiales</taxon>
        <taxon>Comamonadaceae</taxon>
        <taxon>Rhodoferax</taxon>
    </lineage>
</organism>
<dbReference type="SMART" id="SM00754">
    <property type="entry name" value="CHRD"/>
    <property type="match status" value="1"/>
</dbReference>
<dbReference type="Pfam" id="PF07452">
    <property type="entry name" value="CHRD"/>
    <property type="match status" value="1"/>
</dbReference>
<dbReference type="PROSITE" id="PS50933">
    <property type="entry name" value="CHRD"/>
    <property type="match status" value="1"/>
</dbReference>